<proteinExistence type="predicted"/>
<evidence type="ECO:0000256" key="4">
    <source>
        <dbReference type="ARBA" id="ARBA00022840"/>
    </source>
</evidence>
<dbReference type="EMBL" id="MLYV02000712">
    <property type="protein sequence ID" value="PSR79049.1"/>
    <property type="molecule type" value="Genomic_DNA"/>
</dbReference>
<dbReference type="GO" id="GO:0009229">
    <property type="term" value="P:thiamine diphosphate biosynthetic process"/>
    <property type="evidence" value="ECO:0007669"/>
    <property type="project" value="InterPro"/>
</dbReference>
<keyword evidence="4" id="KW-0067">ATP-binding</keyword>
<evidence type="ECO:0000256" key="3">
    <source>
        <dbReference type="ARBA" id="ARBA00022777"/>
    </source>
</evidence>
<evidence type="ECO:0000313" key="5">
    <source>
        <dbReference type="EMBL" id="PSR79049.1"/>
    </source>
</evidence>
<keyword evidence="6" id="KW-1185">Reference proteome</keyword>
<dbReference type="AlphaFoldDB" id="A0A2R6NX96"/>
<dbReference type="Proteomes" id="UP000186601">
    <property type="component" value="Unassembled WGS sequence"/>
</dbReference>
<gene>
    <name evidence="5" type="ORF">PHLCEN_2v7236</name>
</gene>
<dbReference type="GO" id="GO:0004788">
    <property type="term" value="F:thiamine diphosphokinase activity"/>
    <property type="evidence" value="ECO:0007669"/>
    <property type="project" value="InterPro"/>
</dbReference>
<keyword evidence="2" id="KW-0547">Nucleotide-binding</keyword>
<dbReference type="InterPro" id="IPR036759">
    <property type="entry name" value="TPK_catalytic_sf"/>
</dbReference>
<dbReference type="Gene3D" id="3.40.50.10240">
    <property type="entry name" value="Thiamin pyrophosphokinase, catalytic domain"/>
    <property type="match status" value="1"/>
</dbReference>
<reference evidence="5 6" key="1">
    <citation type="submission" date="2018-02" db="EMBL/GenBank/DDBJ databases">
        <title>Genome sequence of the basidiomycete white-rot fungus Phlebia centrifuga.</title>
        <authorList>
            <person name="Granchi Z."/>
            <person name="Peng M."/>
            <person name="de Vries R.P."/>
            <person name="Hilden K."/>
            <person name="Makela M.R."/>
            <person name="Grigoriev I."/>
            <person name="Riley R."/>
        </authorList>
    </citation>
    <scope>NUCLEOTIDE SEQUENCE [LARGE SCALE GENOMIC DNA]</scope>
    <source>
        <strain evidence="5 6">FBCC195</strain>
    </source>
</reference>
<evidence type="ECO:0000313" key="6">
    <source>
        <dbReference type="Proteomes" id="UP000186601"/>
    </source>
</evidence>
<comment type="caution">
    <text evidence="5">The sequence shown here is derived from an EMBL/GenBank/DDBJ whole genome shotgun (WGS) entry which is preliminary data.</text>
</comment>
<keyword evidence="3" id="KW-0418">Kinase</keyword>
<dbReference type="OrthoDB" id="25149at2759"/>
<dbReference type="GO" id="GO:0016301">
    <property type="term" value="F:kinase activity"/>
    <property type="evidence" value="ECO:0007669"/>
    <property type="project" value="UniProtKB-KW"/>
</dbReference>
<dbReference type="SUPFAM" id="SSF63999">
    <property type="entry name" value="Thiamin pyrophosphokinase, catalytic domain"/>
    <property type="match status" value="1"/>
</dbReference>
<dbReference type="STRING" id="98765.A0A2R6NX96"/>
<evidence type="ECO:0000256" key="2">
    <source>
        <dbReference type="ARBA" id="ARBA00022741"/>
    </source>
</evidence>
<sequence length="73" mass="8183">MSFEWSLPFLEPGSGQSSTKHALIILNQPLSLRLLQKLWNASEWRCCADGGANRLHDELATQEVSSADDVRTR</sequence>
<keyword evidence="1" id="KW-0808">Transferase</keyword>
<organism evidence="5 6">
    <name type="scientific">Hermanssonia centrifuga</name>
    <dbReference type="NCBI Taxonomy" id="98765"/>
    <lineage>
        <taxon>Eukaryota</taxon>
        <taxon>Fungi</taxon>
        <taxon>Dikarya</taxon>
        <taxon>Basidiomycota</taxon>
        <taxon>Agaricomycotina</taxon>
        <taxon>Agaricomycetes</taxon>
        <taxon>Polyporales</taxon>
        <taxon>Meruliaceae</taxon>
        <taxon>Hermanssonia</taxon>
    </lineage>
</organism>
<accession>A0A2R6NX96</accession>
<dbReference type="GO" id="GO:0005524">
    <property type="term" value="F:ATP binding"/>
    <property type="evidence" value="ECO:0007669"/>
    <property type="project" value="UniProtKB-KW"/>
</dbReference>
<evidence type="ECO:0000256" key="1">
    <source>
        <dbReference type="ARBA" id="ARBA00022679"/>
    </source>
</evidence>
<name>A0A2R6NX96_9APHY</name>
<protein>
    <submittedName>
        <fullName evidence="5">Uncharacterized protein</fullName>
    </submittedName>
</protein>